<comment type="caution">
    <text evidence="1">The sequence shown here is derived from an EMBL/GenBank/DDBJ whole genome shotgun (WGS) entry which is preliminary data.</text>
</comment>
<dbReference type="EMBL" id="AGNL01040333">
    <property type="protein sequence ID" value="EJK52155.1"/>
    <property type="molecule type" value="Genomic_DNA"/>
</dbReference>
<feature type="non-terminal residue" evidence="1">
    <location>
        <position position="142"/>
    </location>
</feature>
<evidence type="ECO:0000313" key="2">
    <source>
        <dbReference type="Proteomes" id="UP000266841"/>
    </source>
</evidence>
<sequence length="142" mass="15786">MMVPKNGSTWLVEASRMVPVSLDYKVRVCMPTSVAHFSSSTVLLPTNGRRELTSARPGWIVDRTTWSRQPARMNACRGVWAQPGVRMGLNFAQSTCAAVYVEGFQRFDTVVRQVHVARVDLQGQRQGLRSSSRTIDMLADSG</sequence>
<name>K0RG02_THAOC</name>
<gene>
    <name evidence="1" type="ORF">THAOC_28607</name>
</gene>
<keyword evidence="2" id="KW-1185">Reference proteome</keyword>
<accession>K0RG02</accession>
<reference evidence="1 2" key="1">
    <citation type="journal article" date="2012" name="Genome Biol.">
        <title>Genome and low-iron response of an oceanic diatom adapted to chronic iron limitation.</title>
        <authorList>
            <person name="Lommer M."/>
            <person name="Specht M."/>
            <person name="Roy A.S."/>
            <person name="Kraemer L."/>
            <person name="Andreson R."/>
            <person name="Gutowska M.A."/>
            <person name="Wolf J."/>
            <person name="Bergner S.V."/>
            <person name="Schilhabel M.B."/>
            <person name="Klostermeier U.C."/>
            <person name="Beiko R.G."/>
            <person name="Rosenstiel P."/>
            <person name="Hippler M."/>
            <person name="Laroche J."/>
        </authorList>
    </citation>
    <scope>NUCLEOTIDE SEQUENCE [LARGE SCALE GENOMIC DNA]</scope>
    <source>
        <strain evidence="1 2">CCMP1005</strain>
    </source>
</reference>
<organism evidence="1 2">
    <name type="scientific">Thalassiosira oceanica</name>
    <name type="common">Marine diatom</name>
    <dbReference type="NCBI Taxonomy" id="159749"/>
    <lineage>
        <taxon>Eukaryota</taxon>
        <taxon>Sar</taxon>
        <taxon>Stramenopiles</taxon>
        <taxon>Ochrophyta</taxon>
        <taxon>Bacillariophyta</taxon>
        <taxon>Coscinodiscophyceae</taxon>
        <taxon>Thalassiosirophycidae</taxon>
        <taxon>Thalassiosirales</taxon>
        <taxon>Thalassiosiraceae</taxon>
        <taxon>Thalassiosira</taxon>
    </lineage>
</organism>
<dbReference type="Proteomes" id="UP000266841">
    <property type="component" value="Unassembled WGS sequence"/>
</dbReference>
<evidence type="ECO:0000313" key="1">
    <source>
        <dbReference type="EMBL" id="EJK52155.1"/>
    </source>
</evidence>
<dbReference type="AlphaFoldDB" id="K0RG02"/>
<protein>
    <submittedName>
        <fullName evidence="1">Uncharacterized protein</fullName>
    </submittedName>
</protein>
<proteinExistence type="predicted"/>